<reference evidence="7 8" key="1">
    <citation type="submission" date="2019-08" db="EMBL/GenBank/DDBJ databases">
        <title>Genome of Aequorivita antarctica SW49 (type strain).</title>
        <authorList>
            <person name="Bowman J.P."/>
        </authorList>
    </citation>
    <scope>NUCLEOTIDE SEQUENCE [LARGE SCALE GENOMIC DNA]</scope>
    <source>
        <strain evidence="7 8">SW49</strain>
    </source>
</reference>
<sequence length="258" mass="29275">MIETKNITYRIGNKTILKDISVCFEAGKINLILGPNGAGKSTLVKVICNQLKPQKGSVFYEGIDIRNTSVGELAKVRAVLSQNTELAFPLKVKEVVTMGRYPHFSVNPTSKDDQAVREAMEFFDVSEMADRDYLTLSGGEKQRVHFARVVSQIWYPSENGCRYLVLDEPLTFLDVHYQFQFMHKLRELLKQKDLVIVGVVHDLNLAAMFADHLILLNNGELLASGSKEEVLNAENMKTAYRLEPVIHNDERGMYLFFE</sequence>
<keyword evidence="1" id="KW-0813">Transport</keyword>
<name>A0A5C6YW55_9FLAO</name>
<dbReference type="SUPFAM" id="SSF52540">
    <property type="entry name" value="P-loop containing nucleoside triphosphate hydrolases"/>
    <property type="match status" value="1"/>
</dbReference>
<evidence type="ECO:0000256" key="2">
    <source>
        <dbReference type="ARBA" id="ARBA00022741"/>
    </source>
</evidence>
<dbReference type="EMBL" id="VORT01000015">
    <property type="protein sequence ID" value="TXD71612.1"/>
    <property type="molecule type" value="Genomic_DNA"/>
</dbReference>
<dbReference type="Pfam" id="PF00005">
    <property type="entry name" value="ABC_tran"/>
    <property type="match status" value="1"/>
</dbReference>
<keyword evidence="4" id="KW-1278">Translocase</keyword>
<dbReference type="GO" id="GO:0016887">
    <property type="term" value="F:ATP hydrolysis activity"/>
    <property type="evidence" value="ECO:0007669"/>
    <property type="project" value="InterPro"/>
</dbReference>
<dbReference type="PANTHER" id="PTHR42794:SF1">
    <property type="entry name" value="HEMIN IMPORT ATP-BINDING PROTEIN HMUV"/>
    <property type="match status" value="1"/>
</dbReference>
<proteinExistence type="predicted"/>
<dbReference type="NCBIfam" id="NF010068">
    <property type="entry name" value="PRK13548.1"/>
    <property type="match status" value="1"/>
</dbReference>
<dbReference type="SMART" id="SM00382">
    <property type="entry name" value="AAA"/>
    <property type="match status" value="1"/>
</dbReference>
<keyword evidence="8" id="KW-1185">Reference proteome</keyword>
<evidence type="ECO:0000313" key="7">
    <source>
        <dbReference type="EMBL" id="TXD71612.1"/>
    </source>
</evidence>
<comment type="caution">
    <text evidence="7">The sequence shown here is derived from an EMBL/GenBank/DDBJ whole genome shotgun (WGS) entry which is preliminary data.</text>
</comment>
<evidence type="ECO:0000256" key="1">
    <source>
        <dbReference type="ARBA" id="ARBA00022448"/>
    </source>
</evidence>
<gene>
    <name evidence="7" type="ORF">ESU54_15885</name>
</gene>
<keyword evidence="3 7" id="KW-0067">ATP-binding</keyword>
<dbReference type="PANTHER" id="PTHR42794">
    <property type="entry name" value="HEMIN IMPORT ATP-BINDING PROTEIN HMUV"/>
    <property type="match status" value="1"/>
</dbReference>
<dbReference type="Proteomes" id="UP000321497">
    <property type="component" value="Unassembled WGS sequence"/>
</dbReference>
<organism evidence="7 8">
    <name type="scientific">Aequorivita antarctica</name>
    <dbReference type="NCBI Taxonomy" id="153266"/>
    <lineage>
        <taxon>Bacteria</taxon>
        <taxon>Pseudomonadati</taxon>
        <taxon>Bacteroidota</taxon>
        <taxon>Flavobacteriia</taxon>
        <taxon>Flavobacteriales</taxon>
        <taxon>Flavobacteriaceae</taxon>
        <taxon>Aequorivita</taxon>
    </lineage>
</organism>
<dbReference type="InterPro" id="IPR027417">
    <property type="entry name" value="P-loop_NTPase"/>
</dbReference>
<evidence type="ECO:0000256" key="3">
    <source>
        <dbReference type="ARBA" id="ARBA00022840"/>
    </source>
</evidence>
<dbReference type="InterPro" id="IPR003439">
    <property type="entry name" value="ABC_transporter-like_ATP-bd"/>
</dbReference>
<accession>A0A5C6YW55</accession>
<evidence type="ECO:0000313" key="8">
    <source>
        <dbReference type="Proteomes" id="UP000321497"/>
    </source>
</evidence>
<dbReference type="RefSeq" id="WP_111845519.1">
    <property type="nucleotide sequence ID" value="NZ_UEGI01000019.1"/>
</dbReference>
<dbReference type="OrthoDB" id="9806726at2"/>
<dbReference type="GO" id="GO:0005524">
    <property type="term" value="F:ATP binding"/>
    <property type="evidence" value="ECO:0007669"/>
    <property type="project" value="UniProtKB-KW"/>
</dbReference>
<evidence type="ECO:0000256" key="5">
    <source>
        <dbReference type="ARBA" id="ARBA00037066"/>
    </source>
</evidence>
<dbReference type="AlphaFoldDB" id="A0A5C6YW55"/>
<evidence type="ECO:0000256" key="4">
    <source>
        <dbReference type="ARBA" id="ARBA00022967"/>
    </source>
</evidence>
<dbReference type="PROSITE" id="PS50893">
    <property type="entry name" value="ABC_TRANSPORTER_2"/>
    <property type="match status" value="1"/>
</dbReference>
<dbReference type="InterPro" id="IPR003593">
    <property type="entry name" value="AAA+_ATPase"/>
</dbReference>
<comment type="function">
    <text evidence="5">Part of the ABC transporter complex HmuTUV involved in hemin import. Responsible for energy coupling to the transport system.</text>
</comment>
<feature type="domain" description="ABC transporter" evidence="6">
    <location>
        <begin position="2"/>
        <end position="243"/>
    </location>
</feature>
<dbReference type="CDD" id="cd03214">
    <property type="entry name" value="ABC_Iron-Siderophores_B12_Hemin"/>
    <property type="match status" value="1"/>
</dbReference>
<dbReference type="FunFam" id="3.40.50.300:FF:000134">
    <property type="entry name" value="Iron-enterobactin ABC transporter ATP-binding protein"/>
    <property type="match status" value="1"/>
</dbReference>
<dbReference type="Gene3D" id="3.40.50.300">
    <property type="entry name" value="P-loop containing nucleotide triphosphate hydrolases"/>
    <property type="match status" value="1"/>
</dbReference>
<protein>
    <submittedName>
        <fullName evidence="7">Heme ABC transporter ATP-binding protein</fullName>
    </submittedName>
</protein>
<evidence type="ECO:0000259" key="6">
    <source>
        <dbReference type="PROSITE" id="PS50893"/>
    </source>
</evidence>
<keyword evidence="2" id="KW-0547">Nucleotide-binding</keyword>